<dbReference type="PANTHER" id="PTHR48111:SF22">
    <property type="entry name" value="REGULATOR OF RPOS"/>
    <property type="match status" value="1"/>
</dbReference>
<keyword evidence="4 7" id="KW-0238">DNA-binding</keyword>
<gene>
    <name evidence="10" type="ORF">ADIS_3059</name>
</gene>
<evidence type="ECO:0000259" key="9">
    <source>
        <dbReference type="PROSITE" id="PS51755"/>
    </source>
</evidence>
<organism evidence="10 11">
    <name type="scientific">Lunatimonas lonarensis</name>
    <dbReference type="NCBI Taxonomy" id="1232681"/>
    <lineage>
        <taxon>Bacteria</taxon>
        <taxon>Pseudomonadati</taxon>
        <taxon>Bacteroidota</taxon>
        <taxon>Cytophagia</taxon>
        <taxon>Cytophagales</taxon>
        <taxon>Cyclobacteriaceae</taxon>
    </lineage>
</organism>
<evidence type="ECO:0000256" key="3">
    <source>
        <dbReference type="ARBA" id="ARBA00023015"/>
    </source>
</evidence>
<dbReference type="PANTHER" id="PTHR48111">
    <property type="entry name" value="REGULATOR OF RPOS"/>
    <property type="match status" value="1"/>
</dbReference>
<dbReference type="PROSITE" id="PS51755">
    <property type="entry name" value="OMPR_PHOB"/>
    <property type="match status" value="1"/>
</dbReference>
<dbReference type="CDD" id="cd00383">
    <property type="entry name" value="trans_reg_C"/>
    <property type="match status" value="1"/>
</dbReference>
<dbReference type="GO" id="GO:0006355">
    <property type="term" value="P:regulation of DNA-templated transcription"/>
    <property type="evidence" value="ECO:0007669"/>
    <property type="project" value="InterPro"/>
</dbReference>
<sequence>MKPILLIEDDPVLNANIRDAFLQEGYTVETVFDGQLAERMLQRRDYALVVMDVNLPGKNGFDLCQAYRSHNQKVPVLILTAFDELEDKVKGYGSGADDYMTKPFYMRELMLKSQVLLKRATISMEDFGLEKRLVFDDIVLDKQSKKVTRDGTEINFTPREYQILYRLLAAKGDLVSKKDLITEIWGTVMETNTNTIEVYINFLRNKLDKPFGKETIRTRVGYGYYLDADKRCGNKKGAEQVSS</sequence>
<dbReference type="InterPro" id="IPR039420">
    <property type="entry name" value="WalR-like"/>
</dbReference>
<feature type="DNA-binding region" description="OmpR/PhoB-type" evidence="7">
    <location>
        <begin position="130"/>
        <end position="228"/>
    </location>
</feature>
<dbReference type="SUPFAM" id="SSF46894">
    <property type="entry name" value="C-terminal effector domain of the bipartite response regulators"/>
    <property type="match status" value="1"/>
</dbReference>
<evidence type="ECO:0000256" key="4">
    <source>
        <dbReference type="ARBA" id="ARBA00023125"/>
    </source>
</evidence>
<dbReference type="GO" id="GO:0005829">
    <property type="term" value="C:cytosol"/>
    <property type="evidence" value="ECO:0007669"/>
    <property type="project" value="TreeGrafter"/>
</dbReference>
<dbReference type="STRING" id="1232681.ADIS_3059"/>
<proteinExistence type="predicted"/>
<name>R7ZRK5_9BACT</name>
<dbReference type="Pfam" id="PF00072">
    <property type="entry name" value="Response_reg"/>
    <property type="match status" value="1"/>
</dbReference>
<evidence type="ECO:0000256" key="2">
    <source>
        <dbReference type="ARBA" id="ARBA00023012"/>
    </source>
</evidence>
<dbReference type="Gene3D" id="6.10.250.690">
    <property type="match status" value="1"/>
</dbReference>
<dbReference type="Pfam" id="PF00486">
    <property type="entry name" value="Trans_reg_C"/>
    <property type="match status" value="1"/>
</dbReference>
<dbReference type="SUPFAM" id="SSF52172">
    <property type="entry name" value="CheY-like"/>
    <property type="match status" value="1"/>
</dbReference>
<dbReference type="InterPro" id="IPR016032">
    <property type="entry name" value="Sig_transdc_resp-reg_C-effctor"/>
</dbReference>
<feature type="modified residue" description="4-aspartylphosphate" evidence="6">
    <location>
        <position position="52"/>
    </location>
</feature>
<keyword evidence="11" id="KW-1185">Reference proteome</keyword>
<dbReference type="GO" id="GO:0000156">
    <property type="term" value="F:phosphorelay response regulator activity"/>
    <property type="evidence" value="ECO:0007669"/>
    <property type="project" value="TreeGrafter"/>
</dbReference>
<feature type="domain" description="OmpR/PhoB-type" evidence="9">
    <location>
        <begin position="130"/>
        <end position="228"/>
    </location>
</feature>
<reference evidence="10 11" key="1">
    <citation type="submission" date="2013-02" db="EMBL/GenBank/DDBJ databases">
        <title>A novel strain isolated from Lonar lake, Maharashtra, India.</title>
        <authorList>
            <person name="Singh A."/>
        </authorList>
    </citation>
    <scope>NUCLEOTIDE SEQUENCE [LARGE SCALE GENOMIC DNA]</scope>
    <source>
        <strain evidence="10 11">AK24</strain>
    </source>
</reference>
<dbReference type="Proteomes" id="UP000013909">
    <property type="component" value="Unassembled WGS sequence"/>
</dbReference>
<dbReference type="GO" id="GO:0032993">
    <property type="term" value="C:protein-DNA complex"/>
    <property type="evidence" value="ECO:0007669"/>
    <property type="project" value="TreeGrafter"/>
</dbReference>
<dbReference type="Gene3D" id="1.10.10.10">
    <property type="entry name" value="Winged helix-like DNA-binding domain superfamily/Winged helix DNA-binding domain"/>
    <property type="match status" value="1"/>
</dbReference>
<evidence type="ECO:0000256" key="6">
    <source>
        <dbReference type="PROSITE-ProRule" id="PRU00169"/>
    </source>
</evidence>
<keyword evidence="2" id="KW-0902">Two-component regulatory system</keyword>
<evidence type="ECO:0000256" key="7">
    <source>
        <dbReference type="PROSITE-ProRule" id="PRU01091"/>
    </source>
</evidence>
<keyword evidence="5" id="KW-0804">Transcription</keyword>
<dbReference type="PROSITE" id="PS50110">
    <property type="entry name" value="RESPONSE_REGULATORY"/>
    <property type="match status" value="1"/>
</dbReference>
<dbReference type="InterPro" id="IPR011006">
    <property type="entry name" value="CheY-like_superfamily"/>
</dbReference>
<evidence type="ECO:0000256" key="5">
    <source>
        <dbReference type="ARBA" id="ARBA00023163"/>
    </source>
</evidence>
<dbReference type="RefSeq" id="WP_010855193.1">
    <property type="nucleotide sequence ID" value="NZ_AQHR01000085.1"/>
</dbReference>
<dbReference type="EMBL" id="AQHR01000085">
    <property type="protein sequence ID" value="EON76609.1"/>
    <property type="molecule type" value="Genomic_DNA"/>
</dbReference>
<protein>
    <submittedName>
        <fullName evidence="10">Putative two-component response regulator transcriptional regulatory protein</fullName>
    </submittedName>
</protein>
<evidence type="ECO:0000259" key="8">
    <source>
        <dbReference type="PROSITE" id="PS50110"/>
    </source>
</evidence>
<evidence type="ECO:0000313" key="10">
    <source>
        <dbReference type="EMBL" id="EON76609.1"/>
    </source>
</evidence>
<dbReference type="SMART" id="SM00448">
    <property type="entry name" value="REC"/>
    <property type="match status" value="1"/>
</dbReference>
<evidence type="ECO:0000313" key="11">
    <source>
        <dbReference type="Proteomes" id="UP000013909"/>
    </source>
</evidence>
<dbReference type="InterPro" id="IPR001867">
    <property type="entry name" value="OmpR/PhoB-type_DNA-bd"/>
</dbReference>
<dbReference type="Gene3D" id="3.40.50.2300">
    <property type="match status" value="1"/>
</dbReference>
<accession>R7ZRK5</accession>
<dbReference type="InterPro" id="IPR036388">
    <property type="entry name" value="WH-like_DNA-bd_sf"/>
</dbReference>
<dbReference type="InterPro" id="IPR001789">
    <property type="entry name" value="Sig_transdc_resp-reg_receiver"/>
</dbReference>
<comment type="caution">
    <text evidence="10">The sequence shown here is derived from an EMBL/GenBank/DDBJ whole genome shotgun (WGS) entry which is preliminary data.</text>
</comment>
<dbReference type="CDD" id="cd17574">
    <property type="entry name" value="REC_OmpR"/>
    <property type="match status" value="1"/>
</dbReference>
<keyword evidence="3" id="KW-0805">Transcription regulation</keyword>
<keyword evidence="1 6" id="KW-0597">Phosphoprotein</keyword>
<dbReference type="PATRIC" id="fig|1288963.3.peg.3053"/>
<dbReference type="GO" id="GO:0000976">
    <property type="term" value="F:transcription cis-regulatory region binding"/>
    <property type="evidence" value="ECO:0007669"/>
    <property type="project" value="TreeGrafter"/>
</dbReference>
<dbReference type="SMART" id="SM00862">
    <property type="entry name" value="Trans_reg_C"/>
    <property type="match status" value="1"/>
</dbReference>
<feature type="domain" description="Response regulatory" evidence="8">
    <location>
        <begin position="3"/>
        <end position="117"/>
    </location>
</feature>
<dbReference type="AlphaFoldDB" id="R7ZRK5"/>
<dbReference type="OrthoDB" id="9790442at2"/>
<evidence type="ECO:0000256" key="1">
    <source>
        <dbReference type="ARBA" id="ARBA00022553"/>
    </source>
</evidence>